<comment type="similarity">
    <text evidence="1 2">Belongs to the TelA family.</text>
</comment>
<gene>
    <name evidence="5" type="ORF">JMA_43280</name>
</gene>
<dbReference type="HOGENOM" id="CLU_032111_0_0_9"/>
<proteinExistence type="inferred from homology"/>
<evidence type="ECO:0000256" key="2">
    <source>
        <dbReference type="PIRNR" id="PIRNR026508"/>
    </source>
</evidence>
<evidence type="ECO:0000313" key="6">
    <source>
        <dbReference type="Proteomes" id="UP000031449"/>
    </source>
</evidence>
<protein>
    <submittedName>
        <fullName evidence="5">Toxic anion resistance family protein</fullName>
    </submittedName>
</protein>
<evidence type="ECO:0000313" key="5">
    <source>
        <dbReference type="EMBL" id="AJD93645.1"/>
    </source>
</evidence>
<dbReference type="PIRSF" id="PIRSF026508">
    <property type="entry name" value="TelA"/>
    <property type="match status" value="1"/>
</dbReference>
<dbReference type="Proteomes" id="UP000031449">
    <property type="component" value="Plasmid unnamed"/>
</dbReference>
<sequence>MNQPQPQKQPEQTGVQPMPTMEPLTQATDLNNLFAQSSATHSLAPVEEEKKSPYALENIPPEKQAQVMQIAQSIDLSKSNDVMLFGTQTQRELSKFSDSVLAEVKMKDSGEAGQILGELMTNVRSMDVKTLEQKDSILAKLPLIKYFYRRAKQEMMQWENMGSYMDKVVHNLDTAKFGLYRDITKLDQMYAKNYEYFENLNVYIAAGEAKLQQFDLEEIAPLREQVESTGDQALTMKLQDMMNLRDRFEKRLHDLKLSRTISLQMAPQIRVIQQNNQILAEKIESAVVNTIPLWKNQVVLAISLNRQANALKAQQDVTKTTNTLLEANSKMLKNSSIEVAKENEKGVVSIESLKIAQQNLIETLDETLRIQTEGKQKRRDAEKELIVMEEQLKEKVLQIAQEEARNAQSY</sequence>
<dbReference type="AlphaFoldDB" id="A0A0B5ATU8"/>
<keyword evidence="5" id="KW-0614">Plasmid</keyword>
<dbReference type="PANTHER" id="PTHR38432:SF1">
    <property type="entry name" value="TELA-LIKE PROTEIN SAOUHSC_01408"/>
    <property type="match status" value="1"/>
</dbReference>
<dbReference type="BioCyc" id="JESP1508404:G14D9-13651-MONOMER"/>
<evidence type="ECO:0000256" key="3">
    <source>
        <dbReference type="SAM" id="Coils"/>
    </source>
</evidence>
<dbReference type="Pfam" id="PF05816">
    <property type="entry name" value="TelA"/>
    <property type="match status" value="1"/>
</dbReference>
<reference evidence="5 6" key="1">
    <citation type="submission" date="2014-08" db="EMBL/GenBank/DDBJ databases">
        <title>Complete genome of a marine bacteria Jeotgalibacillus malaysiensis.</title>
        <authorList>
            <person name="Yaakop A.S."/>
            <person name="Chan K.-G."/>
            <person name="Goh K.M."/>
        </authorList>
    </citation>
    <scope>NUCLEOTIDE SEQUENCE [LARGE SCALE GENOMIC DNA]</scope>
    <source>
        <strain evidence="5 6">D5</strain>
        <plasmid evidence="6">Plasmid</plasmid>
    </source>
</reference>
<accession>A0A0B5ATU8</accession>
<feature type="region of interest" description="Disordered" evidence="4">
    <location>
        <begin position="1"/>
        <end position="49"/>
    </location>
</feature>
<name>A0A0B5ATU8_9BACL</name>
<feature type="compositionally biased region" description="Polar residues" evidence="4">
    <location>
        <begin position="1"/>
        <end position="15"/>
    </location>
</feature>
<feature type="coiled-coil region" evidence="3">
    <location>
        <begin position="378"/>
        <end position="405"/>
    </location>
</feature>
<keyword evidence="6" id="KW-1185">Reference proteome</keyword>
<evidence type="ECO:0000256" key="4">
    <source>
        <dbReference type="SAM" id="MobiDB-lite"/>
    </source>
</evidence>
<dbReference type="PANTHER" id="PTHR38432">
    <property type="entry name" value="TELA-LIKE PROTEIN SAOUHSC_01408"/>
    <property type="match status" value="1"/>
</dbReference>
<dbReference type="KEGG" id="jeo:JMA_43280"/>
<evidence type="ECO:0000256" key="1">
    <source>
        <dbReference type="ARBA" id="ARBA00005541"/>
    </source>
</evidence>
<dbReference type="InterPro" id="IPR008863">
    <property type="entry name" value="Toxic_anion-R_TelA"/>
</dbReference>
<feature type="compositionally biased region" description="Polar residues" evidence="4">
    <location>
        <begin position="23"/>
        <end position="41"/>
    </location>
</feature>
<organism evidence="5 6">
    <name type="scientific">Jeotgalibacillus malaysiensis</name>
    <dbReference type="NCBI Taxonomy" id="1508404"/>
    <lineage>
        <taxon>Bacteria</taxon>
        <taxon>Bacillati</taxon>
        <taxon>Bacillota</taxon>
        <taxon>Bacilli</taxon>
        <taxon>Bacillales</taxon>
        <taxon>Caryophanaceae</taxon>
        <taxon>Jeotgalibacillus</taxon>
    </lineage>
</organism>
<dbReference type="EMBL" id="CP009417">
    <property type="protein sequence ID" value="AJD93645.1"/>
    <property type="molecule type" value="Genomic_DNA"/>
</dbReference>
<keyword evidence="3" id="KW-0175">Coiled coil</keyword>
<geneLocation type="plasmid" evidence="6"/>